<dbReference type="Proteomes" id="UP000306319">
    <property type="component" value="Unassembled WGS sequence"/>
</dbReference>
<gene>
    <name evidence="1" type="ORF">E5331_18505</name>
</gene>
<dbReference type="EMBL" id="SRYB01000042">
    <property type="protein sequence ID" value="TGY76321.1"/>
    <property type="molecule type" value="Genomic_DNA"/>
</dbReference>
<sequence>MKMTTIIASFALASSLFCGSCSEESPVTNPRQDETAIEKQYGFAKGADVSWLTQMEAEGRKFYTPGEDRKEMECMSLLRDYCGVNSIRLRVWVNPKDGWNNADDVVLKARRAENLGLRTMIDFHFSDTWADPGHQKMPDAWEDLSFNDLKGALASHVASTLTSIKNAGVTPEWVQIGNETTPGMMLPIGSIEENPTQYAELNNAGYDAAKSVFPEVKCIVHLDGGNNQWAYDRMFDALERNGGKYDMIGMSVYPYWAEQNGETGGWQKVADDCIANISHLKQKFNRPIMICEIGMPYDQAEACRQLIAKMMNTEIEGIFYWEPQAPAGYNDGYTLGCFDNDAPTSALDPFKTK</sequence>
<keyword evidence="2" id="KW-1185">Reference proteome</keyword>
<accession>A0AC61RDI9</accession>
<organism evidence="1 2">
    <name type="scientific">Lepagella muris</name>
    <dbReference type="NCBI Taxonomy" id="3032870"/>
    <lineage>
        <taxon>Bacteria</taxon>
        <taxon>Pseudomonadati</taxon>
        <taxon>Bacteroidota</taxon>
        <taxon>Bacteroidia</taxon>
        <taxon>Bacteroidales</taxon>
        <taxon>Muribaculaceae</taxon>
        <taxon>Lepagella</taxon>
    </lineage>
</organism>
<evidence type="ECO:0000313" key="2">
    <source>
        <dbReference type="Proteomes" id="UP000306319"/>
    </source>
</evidence>
<protein>
    <submittedName>
        <fullName evidence="1">Arabinogalactan endo-1,4-beta-galactosidase</fullName>
    </submittedName>
</protein>
<reference evidence="1" key="1">
    <citation type="submission" date="2019-04" db="EMBL/GenBank/DDBJ databases">
        <title>Microbes associate with the intestines of laboratory mice.</title>
        <authorList>
            <person name="Navarre W."/>
            <person name="Wong E."/>
            <person name="Huang K."/>
            <person name="Tropini C."/>
            <person name="Ng K."/>
            <person name="Yu B."/>
        </authorList>
    </citation>
    <scope>NUCLEOTIDE SEQUENCE</scope>
    <source>
        <strain evidence="1">NM04_E33</strain>
    </source>
</reference>
<proteinExistence type="predicted"/>
<name>A0AC61RDI9_9BACT</name>
<comment type="caution">
    <text evidence="1">The sequence shown here is derived from an EMBL/GenBank/DDBJ whole genome shotgun (WGS) entry which is preliminary data.</text>
</comment>
<evidence type="ECO:0000313" key="1">
    <source>
        <dbReference type="EMBL" id="TGY76321.1"/>
    </source>
</evidence>